<dbReference type="Proteomes" id="UP000765509">
    <property type="component" value="Unassembled WGS sequence"/>
</dbReference>
<accession>A0A9Q3E5Q9</accession>
<feature type="compositionally biased region" description="Basic and acidic residues" evidence="1">
    <location>
        <begin position="154"/>
        <end position="165"/>
    </location>
</feature>
<feature type="compositionally biased region" description="Pro residues" evidence="1">
    <location>
        <begin position="197"/>
        <end position="212"/>
    </location>
</feature>
<feature type="region of interest" description="Disordered" evidence="1">
    <location>
        <begin position="1"/>
        <end position="30"/>
    </location>
</feature>
<dbReference type="EMBL" id="AVOT02023026">
    <property type="protein sequence ID" value="MBW0512848.1"/>
    <property type="molecule type" value="Genomic_DNA"/>
</dbReference>
<evidence type="ECO:0000256" key="1">
    <source>
        <dbReference type="SAM" id="MobiDB-lite"/>
    </source>
</evidence>
<feature type="region of interest" description="Disordered" evidence="1">
    <location>
        <begin position="71"/>
        <end position="112"/>
    </location>
</feature>
<gene>
    <name evidence="2" type="ORF">O181_052563</name>
</gene>
<organism evidence="2 3">
    <name type="scientific">Austropuccinia psidii MF-1</name>
    <dbReference type="NCBI Taxonomy" id="1389203"/>
    <lineage>
        <taxon>Eukaryota</taxon>
        <taxon>Fungi</taxon>
        <taxon>Dikarya</taxon>
        <taxon>Basidiomycota</taxon>
        <taxon>Pucciniomycotina</taxon>
        <taxon>Pucciniomycetes</taxon>
        <taxon>Pucciniales</taxon>
        <taxon>Sphaerophragmiaceae</taxon>
        <taxon>Austropuccinia</taxon>
    </lineage>
</organism>
<reference evidence="2" key="1">
    <citation type="submission" date="2021-03" db="EMBL/GenBank/DDBJ databases">
        <title>Draft genome sequence of rust myrtle Austropuccinia psidii MF-1, a brazilian biotype.</title>
        <authorList>
            <person name="Quecine M.C."/>
            <person name="Pachon D.M.R."/>
            <person name="Bonatelli M.L."/>
            <person name="Correr F.H."/>
            <person name="Franceschini L.M."/>
            <person name="Leite T.F."/>
            <person name="Margarido G.R.A."/>
            <person name="Almeida C.A."/>
            <person name="Ferrarezi J.A."/>
            <person name="Labate C.A."/>
        </authorList>
    </citation>
    <scope>NUCLEOTIDE SEQUENCE</scope>
    <source>
        <strain evidence="2">MF-1</strain>
    </source>
</reference>
<feature type="region of interest" description="Disordered" evidence="1">
    <location>
        <begin position="127"/>
        <end position="172"/>
    </location>
</feature>
<feature type="region of interest" description="Disordered" evidence="1">
    <location>
        <begin position="192"/>
        <end position="224"/>
    </location>
</feature>
<sequence length="224" mass="24371">MDAQTPNKQMGMLLDDFPVPSSITSPTPPPMRTLLLDRSKVIIQPMKHGNGERTFELGPTVTMSFHPWDSNTKVSIEQNPPNPPRQDSPVSHMPCKQTPRIPTPGPSGTQWLEDLFCSKKPPFPFSSSELNLPPFVQPSQHHEPPIPGASQPSKPHEDALTHESEPEVAPTQCMEESFACPATPTLVIIIDDMPVGSAPPPPLLPQVPPSAPKNPGAKLSSFPR</sequence>
<dbReference type="AlphaFoldDB" id="A0A9Q3E5Q9"/>
<evidence type="ECO:0000313" key="3">
    <source>
        <dbReference type="Proteomes" id="UP000765509"/>
    </source>
</evidence>
<evidence type="ECO:0000313" key="2">
    <source>
        <dbReference type="EMBL" id="MBW0512848.1"/>
    </source>
</evidence>
<keyword evidence="3" id="KW-1185">Reference proteome</keyword>
<name>A0A9Q3E5Q9_9BASI</name>
<comment type="caution">
    <text evidence="2">The sequence shown here is derived from an EMBL/GenBank/DDBJ whole genome shotgun (WGS) entry which is preliminary data.</text>
</comment>
<protein>
    <submittedName>
        <fullName evidence="2">Uncharacterized protein</fullName>
    </submittedName>
</protein>
<proteinExistence type="predicted"/>